<evidence type="ECO:0000256" key="1">
    <source>
        <dbReference type="SAM" id="MobiDB-lite"/>
    </source>
</evidence>
<dbReference type="AlphaFoldDB" id="A0A9W7CQ07"/>
<proteinExistence type="predicted"/>
<accession>A0A9W7CQ07</accession>
<dbReference type="Proteomes" id="UP001165121">
    <property type="component" value="Unassembled WGS sequence"/>
</dbReference>
<feature type="compositionally biased region" description="Basic and acidic residues" evidence="1">
    <location>
        <begin position="1"/>
        <end position="21"/>
    </location>
</feature>
<name>A0A9W7CQ07_9STRA</name>
<gene>
    <name evidence="2" type="ORF">Pfra01_001079000</name>
</gene>
<evidence type="ECO:0000313" key="3">
    <source>
        <dbReference type="Proteomes" id="UP001165121"/>
    </source>
</evidence>
<dbReference type="OrthoDB" id="120907at2759"/>
<feature type="region of interest" description="Disordered" evidence="1">
    <location>
        <begin position="1"/>
        <end position="38"/>
    </location>
</feature>
<sequence length="151" mass="16637">MRSSIFERGRGGLDEHKHIPTDDAPSTHSAPVDLGDSAVDPGDEEVCIKESGDLYAEDVEGHPAVLPEITPTTEEVKVEDIQVGNPNDNTQVQVDRLKHIIWRRRHLLIGKGNALPPPHKGRSVTSMWEMPNRSPNGLGRLHHSSARSCFS</sequence>
<reference evidence="2" key="1">
    <citation type="submission" date="2023-04" db="EMBL/GenBank/DDBJ databases">
        <title>Phytophthora fragariaefolia NBRC 109709.</title>
        <authorList>
            <person name="Ichikawa N."/>
            <person name="Sato H."/>
            <person name="Tonouchi N."/>
        </authorList>
    </citation>
    <scope>NUCLEOTIDE SEQUENCE</scope>
    <source>
        <strain evidence="2">NBRC 109709</strain>
    </source>
</reference>
<protein>
    <submittedName>
        <fullName evidence="2">Unnamed protein product</fullName>
    </submittedName>
</protein>
<evidence type="ECO:0000313" key="2">
    <source>
        <dbReference type="EMBL" id="GMF37958.1"/>
    </source>
</evidence>
<comment type="caution">
    <text evidence="2">The sequence shown here is derived from an EMBL/GenBank/DDBJ whole genome shotgun (WGS) entry which is preliminary data.</text>
</comment>
<keyword evidence="3" id="KW-1185">Reference proteome</keyword>
<organism evidence="2 3">
    <name type="scientific">Phytophthora fragariaefolia</name>
    <dbReference type="NCBI Taxonomy" id="1490495"/>
    <lineage>
        <taxon>Eukaryota</taxon>
        <taxon>Sar</taxon>
        <taxon>Stramenopiles</taxon>
        <taxon>Oomycota</taxon>
        <taxon>Peronosporomycetes</taxon>
        <taxon>Peronosporales</taxon>
        <taxon>Peronosporaceae</taxon>
        <taxon>Phytophthora</taxon>
    </lineage>
</organism>
<feature type="region of interest" description="Disordered" evidence="1">
    <location>
        <begin position="132"/>
        <end position="151"/>
    </location>
</feature>
<dbReference type="EMBL" id="BSXT01001053">
    <property type="protein sequence ID" value="GMF37958.1"/>
    <property type="molecule type" value="Genomic_DNA"/>
</dbReference>